<organism evidence="9 10">
    <name type="scientific">Erythroxylum novogranatense</name>
    <dbReference type="NCBI Taxonomy" id="1862640"/>
    <lineage>
        <taxon>Eukaryota</taxon>
        <taxon>Viridiplantae</taxon>
        <taxon>Streptophyta</taxon>
        <taxon>Embryophyta</taxon>
        <taxon>Tracheophyta</taxon>
        <taxon>Spermatophyta</taxon>
        <taxon>Magnoliopsida</taxon>
        <taxon>eudicotyledons</taxon>
        <taxon>Gunneridae</taxon>
        <taxon>Pentapetalae</taxon>
        <taxon>rosids</taxon>
        <taxon>fabids</taxon>
        <taxon>Malpighiales</taxon>
        <taxon>Erythroxylaceae</taxon>
        <taxon>Erythroxylum</taxon>
    </lineage>
</organism>
<evidence type="ECO:0000256" key="5">
    <source>
        <dbReference type="ARBA" id="ARBA00047606"/>
    </source>
</evidence>
<feature type="coiled-coil region" evidence="8">
    <location>
        <begin position="428"/>
        <end position="455"/>
    </location>
</feature>
<dbReference type="AlphaFoldDB" id="A0AAV8SP71"/>
<dbReference type="PROSITE" id="PS00375">
    <property type="entry name" value="UDPGT"/>
    <property type="match status" value="1"/>
</dbReference>
<proteinExistence type="inferred from homology"/>
<dbReference type="EC" id="2.4.1.-" evidence="7"/>
<dbReference type="PANTHER" id="PTHR48047">
    <property type="entry name" value="GLYCOSYLTRANSFERASE"/>
    <property type="match status" value="1"/>
</dbReference>
<comment type="similarity">
    <text evidence="2 6">Belongs to the UDP-glycosyltransferase family.</text>
</comment>
<sequence length="488" mass="55063">MASQIQHLQFVLLPHLAQGHIIPMVDMARLLAQHGVTATIITTPFNAIRLETTIKRAVESGQRIELLQVQFPSVQAGLPEGCENMDAIPSRALLKNLLTAISMLQEPVERILHELEPPPSCIISDKHFPWTHQTSIKFGIPRLVFDGTSCFSLLCNHNILATNVHEILVDSESFEVPGLPDRIVLTKAQLPNAVKMSDCRDFRWEMKKSEDAADGLVVNTFEELESAYVNDFRMVTGRKVWCVGPVSLCNTDNFDKFQRGNKSSVDENECLNWLNSQETRSVVYVCLGSLSRLSAAQLIELGLGLKNSNRPFIWVLKEGSKNEELEQWISQQNFQNRREGKVLLIRGWSPQVMILSHPAVGGFLTHCGWNSTLEGLCAGVPMITWPLFAEQFYNERFIVQVLKVGVKVGAEFSVRWGEEEKFGVVVKREQVQRAVDELMSDGEEAEERRKEVRRLRELAQTAIETGKGSSYLNMALLIQDIVQRVSRK</sequence>
<protein>
    <recommendedName>
        <fullName evidence="7">Glycosyltransferase</fullName>
        <ecNumber evidence="7">2.4.1.-</ecNumber>
    </recommendedName>
</protein>
<evidence type="ECO:0000313" key="10">
    <source>
        <dbReference type="Proteomes" id="UP001159364"/>
    </source>
</evidence>
<evidence type="ECO:0000256" key="6">
    <source>
        <dbReference type="RuleBase" id="RU003718"/>
    </source>
</evidence>
<dbReference type="Pfam" id="PF00201">
    <property type="entry name" value="UDPGT"/>
    <property type="match status" value="1"/>
</dbReference>
<evidence type="ECO:0000256" key="3">
    <source>
        <dbReference type="ARBA" id="ARBA00022676"/>
    </source>
</evidence>
<comment type="pathway">
    <text evidence="1">Pigment biosynthesis; anthocyanin biosynthesis.</text>
</comment>
<evidence type="ECO:0000256" key="7">
    <source>
        <dbReference type="RuleBase" id="RU362057"/>
    </source>
</evidence>
<dbReference type="SUPFAM" id="SSF53756">
    <property type="entry name" value="UDP-Glycosyltransferase/glycogen phosphorylase"/>
    <property type="match status" value="1"/>
</dbReference>
<gene>
    <name evidence="9" type="ORF">K2173_001943</name>
</gene>
<keyword evidence="10" id="KW-1185">Reference proteome</keyword>
<dbReference type="Gene3D" id="3.40.50.2000">
    <property type="entry name" value="Glycogen Phosphorylase B"/>
    <property type="match status" value="2"/>
</dbReference>
<comment type="catalytic activity">
    <reaction evidence="5">
        <text>an anthocyanidin + UDP-alpha-D-glucose + H(+) = an anthocyanidin 3-O-beta-D-glucoside + UDP</text>
        <dbReference type="Rhea" id="RHEA:20093"/>
        <dbReference type="ChEBI" id="CHEBI:15378"/>
        <dbReference type="ChEBI" id="CHEBI:16307"/>
        <dbReference type="ChEBI" id="CHEBI:58223"/>
        <dbReference type="ChEBI" id="CHEBI:58885"/>
        <dbReference type="ChEBI" id="CHEBI:143576"/>
        <dbReference type="EC" id="2.4.1.115"/>
    </reaction>
</comment>
<keyword evidence="8" id="KW-0175">Coiled coil</keyword>
<evidence type="ECO:0000313" key="9">
    <source>
        <dbReference type="EMBL" id="KAJ8754045.1"/>
    </source>
</evidence>
<dbReference type="PANTHER" id="PTHR48047:SF182">
    <property type="entry name" value="GLYCOSYLTRANSFERASE"/>
    <property type="match status" value="1"/>
</dbReference>
<dbReference type="CDD" id="cd03784">
    <property type="entry name" value="GT1_Gtf-like"/>
    <property type="match status" value="1"/>
</dbReference>
<keyword evidence="4 6" id="KW-0808">Transferase</keyword>
<comment type="caution">
    <text evidence="9">The sequence shown here is derived from an EMBL/GenBank/DDBJ whole genome shotgun (WGS) entry which is preliminary data.</text>
</comment>
<dbReference type="FunFam" id="3.40.50.2000:FF:000071">
    <property type="entry name" value="Glycosyltransferase"/>
    <property type="match status" value="1"/>
</dbReference>
<evidence type="ECO:0000256" key="2">
    <source>
        <dbReference type="ARBA" id="ARBA00009995"/>
    </source>
</evidence>
<dbReference type="EMBL" id="JAIWQS010000009">
    <property type="protein sequence ID" value="KAJ8754045.1"/>
    <property type="molecule type" value="Genomic_DNA"/>
</dbReference>
<accession>A0AAV8SP71</accession>
<dbReference type="InterPro" id="IPR035595">
    <property type="entry name" value="UDP_glycos_trans_CS"/>
</dbReference>
<evidence type="ECO:0000256" key="4">
    <source>
        <dbReference type="ARBA" id="ARBA00022679"/>
    </source>
</evidence>
<dbReference type="FunFam" id="3.40.50.2000:FF:000047">
    <property type="entry name" value="Glycosyltransferase"/>
    <property type="match status" value="1"/>
</dbReference>
<dbReference type="InterPro" id="IPR002213">
    <property type="entry name" value="UDP_glucos_trans"/>
</dbReference>
<evidence type="ECO:0000256" key="1">
    <source>
        <dbReference type="ARBA" id="ARBA00004935"/>
    </source>
</evidence>
<dbReference type="Proteomes" id="UP001159364">
    <property type="component" value="Linkage Group LG09"/>
</dbReference>
<dbReference type="GO" id="GO:0047213">
    <property type="term" value="F:anthocyanidin 3-O-glucosyltransferase activity"/>
    <property type="evidence" value="ECO:0007669"/>
    <property type="project" value="UniProtKB-EC"/>
</dbReference>
<keyword evidence="3 6" id="KW-0328">Glycosyltransferase</keyword>
<evidence type="ECO:0000256" key="8">
    <source>
        <dbReference type="SAM" id="Coils"/>
    </source>
</evidence>
<reference evidence="9 10" key="1">
    <citation type="submission" date="2021-09" db="EMBL/GenBank/DDBJ databases">
        <title>Genomic insights and catalytic innovation underlie evolution of tropane alkaloids biosynthesis.</title>
        <authorList>
            <person name="Wang Y.-J."/>
            <person name="Tian T."/>
            <person name="Huang J.-P."/>
            <person name="Huang S.-X."/>
        </authorList>
    </citation>
    <scope>NUCLEOTIDE SEQUENCE [LARGE SCALE GENOMIC DNA]</scope>
    <source>
        <strain evidence="9">KIB-2018</strain>
        <tissue evidence="9">Leaf</tissue>
    </source>
</reference>
<name>A0AAV8SP71_9ROSI</name>